<sequence length="340" mass="35876">MELHFVTDTESESIPGGITDQDAPLLDAYSNTVVNVAKKVSPSIVQIKVSGRAKEGQPPARGRGPQDGGTGSGFIISSDGYVITNNHVVAGATKIEVALPDGRDFEATLIGRDPATDIAVIKIYGEGLKAIRFADSNQVQVGQIAIAVGNPYGFQYSVTAGVVSALGRTLRSESGRLIDDVIQTDASLNPGNSGGPLVNSQGEVIGVNTAVILPAQGICFAVSSNLTALVAGKLIMHGRVRRGYLGISGQVINLTERIKQYNHLNAKTGVIVVSTEADGVSYNSELMQGDIIVEFNQQPVASVDDLHKLLTEETIGNRISMAVLRENFRQTITVIPGEVK</sequence>
<dbReference type="OrthoDB" id="9758917at2"/>
<dbReference type="RefSeq" id="WP_124904420.1">
    <property type="nucleotide sequence ID" value="NZ_RQJP01000001.1"/>
</dbReference>
<keyword evidence="2" id="KW-0645">Protease</keyword>
<dbReference type="InterPro" id="IPR036034">
    <property type="entry name" value="PDZ_sf"/>
</dbReference>
<gene>
    <name evidence="6" type="ORF">EHT87_04910</name>
</gene>
<dbReference type="Pfam" id="PF13365">
    <property type="entry name" value="Trypsin_2"/>
    <property type="match status" value="1"/>
</dbReference>
<feature type="region of interest" description="Disordered" evidence="4">
    <location>
        <begin position="48"/>
        <end position="70"/>
    </location>
</feature>
<feature type="domain" description="PDZ" evidence="5">
    <location>
        <begin position="243"/>
        <end position="327"/>
    </location>
</feature>
<dbReference type="GO" id="GO:0006508">
    <property type="term" value="P:proteolysis"/>
    <property type="evidence" value="ECO:0007669"/>
    <property type="project" value="UniProtKB-KW"/>
</dbReference>
<dbReference type="SUPFAM" id="SSF50156">
    <property type="entry name" value="PDZ domain-like"/>
    <property type="match status" value="1"/>
</dbReference>
<dbReference type="Gene3D" id="2.40.10.10">
    <property type="entry name" value="Trypsin-like serine proteases"/>
    <property type="match status" value="2"/>
</dbReference>
<dbReference type="Gene3D" id="2.30.42.10">
    <property type="match status" value="1"/>
</dbReference>
<dbReference type="InterPro" id="IPR001940">
    <property type="entry name" value="Peptidase_S1C"/>
</dbReference>
<dbReference type="PANTHER" id="PTHR43343">
    <property type="entry name" value="PEPTIDASE S12"/>
    <property type="match status" value="1"/>
</dbReference>
<evidence type="ECO:0000313" key="7">
    <source>
        <dbReference type="Proteomes" id="UP000274271"/>
    </source>
</evidence>
<dbReference type="InterPro" id="IPR009003">
    <property type="entry name" value="Peptidase_S1_PA"/>
</dbReference>
<evidence type="ECO:0000256" key="1">
    <source>
        <dbReference type="ARBA" id="ARBA00010541"/>
    </source>
</evidence>
<dbReference type="SUPFAM" id="SSF50494">
    <property type="entry name" value="Trypsin-like serine proteases"/>
    <property type="match status" value="1"/>
</dbReference>
<accession>A0A3P1CWD3</accession>
<evidence type="ECO:0000256" key="4">
    <source>
        <dbReference type="SAM" id="MobiDB-lite"/>
    </source>
</evidence>
<evidence type="ECO:0000256" key="2">
    <source>
        <dbReference type="ARBA" id="ARBA00022670"/>
    </source>
</evidence>
<dbReference type="InterPro" id="IPR051201">
    <property type="entry name" value="Chloro_Bact_Ser_Proteases"/>
</dbReference>
<dbReference type="AlphaFoldDB" id="A0A3P1CWD3"/>
<keyword evidence="3" id="KW-0378">Hydrolase</keyword>
<feature type="region of interest" description="Disordered" evidence="4">
    <location>
        <begin position="1"/>
        <end position="21"/>
    </location>
</feature>
<proteinExistence type="inferred from homology"/>
<comment type="caution">
    <text evidence="6">The sequence shown here is derived from an EMBL/GenBank/DDBJ whole genome shotgun (WGS) entry which is preliminary data.</text>
</comment>
<evidence type="ECO:0000259" key="5">
    <source>
        <dbReference type="SMART" id="SM00228"/>
    </source>
</evidence>
<dbReference type="InterPro" id="IPR001478">
    <property type="entry name" value="PDZ"/>
</dbReference>
<dbReference type="Pfam" id="PF13180">
    <property type="entry name" value="PDZ_2"/>
    <property type="match status" value="1"/>
</dbReference>
<reference evidence="6 7" key="1">
    <citation type="submission" date="2018-11" db="EMBL/GenBank/DDBJ databases">
        <authorList>
            <person name="Zhou Z."/>
            <person name="Wang G."/>
        </authorList>
    </citation>
    <scope>NUCLEOTIDE SEQUENCE [LARGE SCALE GENOMIC DNA]</scope>
    <source>
        <strain evidence="6 7">KCTC42998</strain>
    </source>
</reference>
<dbReference type="GO" id="GO:0004252">
    <property type="term" value="F:serine-type endopeptidase activity"/>
    <property type="evidence" value="ECO:0007669"/>
    <property type="project" value="InterPro"/>
</dbReference>
<dbReference type="PRINTS" id="PR00834">
    <property type="entry name" value="PROTEASES2C"/>
</dbReference>
<dbReference type="SMART" id="SM00228">
    <property type="entry name" value="PDZ"/>
    <property type="match status" value="1"/>
</dbReference>
<dbReference type="Proteomes" id="UP000274271">
    <property type="component" value="Unassembled WGS sequence"/>
</dbReference>
<dbReference type="PANTHER" id="PTHR43343:SF3">
    <property type="entry name" value="PROTEASE DO-LIKE 8, CHLOROPLASTIC"/>
    <property type="match status" value="1"/>
</dbReference>
<comment type="similarity">
    <text evidence="1">Belongs to the peptidase S1C family.</text>
</comment>
<keyword evidence="7" id="KW-1185">Reference proteome</keyword>
<name>A0A3P1CWD3_9BACT</name>
<dbReference type="InterPro" id="IPR043504">
    <property type="entry name" value="Peptidase_S1_PA_chymotrypsin"/>
</dbReference>
<evidence type="ECO:0000256" key="3">
    <source>
        <dbReference type="ARBA" id="ARBA00022801"/>
    </source>
</evidence>
<organism evidence="6 7">
    <name type="scientific">Larkinella knui</name>
    <dbReference type="NCBI Taxonomy" id="2025310"/>
    <lineage>
        <taxon>Bacteria</taxon>
        <taxon>Pseudomonadati</taxon>
        <taxon>Bacteroidota</taxon>
        <taxon>Cytophagia</taxon>
        <taxon>Cytophagales</taxon>
        <taxon>Spirosomataceae</taxon>
        <taxon>Larkinella</taxon>
    </lineage>
</organism>
<dbReference type="EMBL" id="RQJP01000001">
    <property type="protein sequence ID" value="RRB17625.1"/>
    <property type="molecule type" value="Genomic_DNA"/>
</dbReference>
<evidence type="ECO:0000313" key="6">
    <source>
        <dbReference type="EMBL" id="RRB17625.1"/>
    </source>
</evidence>
<protein>
    <submittedName>
        <fullName evidence="6">PDZ domain-containing protein</fullName>
    </submittedName>
</protein>